<evidence type="ECO:0000313" key="2">
    <source>
        <dbReference type="EMBL" id="MBF0635812.1"/>
    </source>
</evidence>
<accession>A0ABR9XPJ9</accession>
<comment type="caution">
    <text evidence="2">The sequence shown here is derived from an EMBL/GenBank/DDBJ whole genome shotgun (WGS) entry which is preliminary data.</text>
</comment>
<feature type="compositionally biased region" description="Basic and acidic residues" evidence="1">
    <location>
        <begin position="46"/>
        <end position="58"/>
    </location>
</feature>
<evidence type="ECO:0000313" key="3">
    <source>
        <dbReference type="Proteomes" id="UP000619838"/>
    </source>
</evidence>
<dbReference type="EMBL" id="JADGII010000001">
    <property type="protein sequence ID" value="MBF0635812.1"/>
    <property type="molecule type" value="Genomic_DNA"/>
</dbReference>
<feature type="compositionally biased region" description="Basic and acidic residues" evidence="1">
    <location>
        <begin position="22"/>
        <end position="35"/>
    </location>
</feature>
<protein>
    <submittedName>
        <fullName evidence="2">Uncharacterized protein</fullName>
    </submittedName>
</protein>
<sequence>MSKEQSQEPSCGCMKPEMLKSSPEKCSPETIRQCHGDQPSHPCTPDAKESAAEGEHNA</sequence>
<proteinExistence type="predicted"/>
<gene>
    <name evidence="2" type="ORF">INT08_01265</name>
</gene>
<dbReference type="Proteomes" id="UP000619838">
    <property type="component" value="Unassembled WGS sequence"/>
</dbReference>
<name>A0ABR9XPJ9_9CHLB</name>
<keyword evidence="3" id="KW-1185">Reference proteome</keyword>
<dbReference type="RefSeq" id="WP_175186949.1">
    <property type="nucleotide sequence ID" value="NZ_JABVZQ010000002.1"/>
</dbReference>
<reference evidence="2 3" key="1">
    <citation type="journal article" date="2020" name="Microorganisms">
        <title>Simultaneous Genome Sequencing of Prosthecochloris ethylica and Desulfuromonas acetoxidans within a Syntrophic Mixture Reveals Unique Pili and Protein Interactions.</title>
        <authorList>
            <person name="Kyndt J.A."/>
            <person name="Van Beeumen J.J."/>
            <person name="Meyer T.E."/>
        </authorList>
    </citation>
    <scope>NUCLEOTIDE SEQUENCE [LARGE SCALE GENOMIC DNA]</scope>
    <source>
        <strain evidence="2 3">N3</strain>
    </source>
</reference>
<evidence type="ECO:0000256" key="1">
    <source>
        <dbReference type="SAM" id="MobiDB-lite"/>
    </source>
</evidence>
<feature type="region of interest" description="Disordered" evidence="1">
    <location>
        <begin position="1"/>
        <end position="58"/>
    </location>
</feature>
<organism evidence="2 3">
    <name type="scientific">Prosthecochloris ethylica</name>
    <dbReference type="NCBI Taxonomy" id="2743976"/>
    <lineage>
        <taxon>Bacteria</taxon>
        <taxon>Pseudomonadati</taxon>
        <taxon>Chlorobiota</taxon>
        <taxon>Chlorobiia</taxon>
        <taxon>Chlorobiales</taxon>
        <taxon>Chlorobiaceae</taxon>
        <taxon>Prosthecochloris</taxon>
    </lineage>
</organism>